<dbReference type="EMBL" id="KN837191">
    <property type="protein sequence ID" value="KIJ35183.1"/>
    <property type="molecule type" value="Genomic_DNA"/>
</dbReference>
<evidence type="ECO:0000313" key="2">
    <source>
        <dbReference type="EMBL" id="KIJ35183.1"/>
    </source>
</evidence>
<keyword evidence="1" id="KW-0812">Transmembrane</keyword>
<keyword evidence="1" id="KW-0472">Membrane</keyword>
<keyword evidence="3" id="KW-1185">Reference proteome</keyword>
<name>A0A0C9TXI7_SPHS4</name>
<keyword evidence="1" id="KW-1133">Transmembrane helix</keyword>
<evidence type="ECO:0000313" key="3">
    <source>
        <dbReference type="Proteomes" id="UP000054279"/>
    </source>
</evidence>
<dbReference type="HOGENOM" id="CLU_004552_7_0_1"/>
<dbReference type="Proteomes" id="UP000054279">
    <property type="component" value="Unassembled WGS sequence"/>
</dbReference>
<dbReference type="OrthoDB" id="3200967at2759"/>
<evidence type="ECO:0000256" key="1">
    <source>
        <dbReference type="SAM" id="Phobius"/>
    </source>
</evidence>
<feature type="transmembrane region" description="Helical" evidence="1">
    <location>
        <begin position="26"/>
        <end position="49"/>
    </location>
</feature>
<feature type="non-terminal residue" evidence="2">
    <location>
        <position position="78"/>
    </location>
</feature>
<proteinExistence type="predicted"/>
<reference evidence="2 3" key="1">
    <citation type="submission" date="2014-06" db="EMBL/GenBank/DDBJ databases">
        <title>Evolutionary Origins and Diversification of the Mycorrhizal Mutualists.</title>
        <authorList>
            <consortium name="DOE Joint Genome Institute"/>
            <consortium name="Mycorrhizal Genomics Consortium"/>
            <person name="Kohler A."/>
            <person name="Kuo A."/>
            <person name="Nagy L.G."/>
            <person name="Floudas D."/>
            <person name="Copeland A."/>
            <person name="Barry K.W."/>
            <person name="Cichocki N."/>
            <person name="Veneault-Fourrey C."/>
            <person name="LaButti K."/>
            <person name="Lindquist E.A."/>
            <person name="Lipzen A."/>
            <person name="Lundell T."/>
            <person name="Morin E."/>
            <person name="Murat C."/>
            <person name="Riley R."/>
            <person name="Ohm R."/>
            <person name="Sun H."/>
            <person name="Tunlid A."/>
            <person name="Henrissat B."/>
            <person name="Grigoriev I.V."/>
            <person name="Hibbett D.S."/>
            <person name="Martin F."/>
        </authorList>
    </citation>
    <scope>NUCLEOTIDE SEQUENCE [LARGE SCALE GENOMIC DNA]</scope>
    <source>
        <strain evidence="2 3">SS14</strain>
    </source>
</reference>
<sequence>QAYQDGLFGCAPIKPSMAFDVNLLDLISMNIMFLAPNVVGWALTLESFWQERGYSLGQRECVHRQFSNTLHWYTVLLE</sequence>
<dbReference type="AlphaFoldDB" id="A0A0C9TXI7"/>
<organism evidence="2 3">
    <name type="scientific">Sphaerobolus stellatus (strain SS14)</name>
    <dbReference type="NCBI Taxonomy" id="990650"/>
    <lineage>
        <taxon>Eukaryota</taxon>
        <taxon>Fungi</taxon>
        <taxon>Dikarya</taxon>
        <taxon>Basidiomycota</taxon>
        <taxon>Agaricomycotina</taxon>
        <taxon>Agaricomycetes</taxon>
        <taxon>Phallomycetidae</taxon>
        <taxon>Geastrales</taxon>
        <taxon>Sphaerobolaceae</taxon>
        <taxon>Sphaerobolus</taxon>
    </lineage>
</organism>
<accession>A0A0C9TXI7</accession>
<feature type="non-terminal residue" evidence="2">
    <location>
        <position position="1"/>
    </location>
</feature>
<protein>
    <submittedName>
        <fullName evidence="2">Uncharacterized protein</fullName>
    </submittedName>
</protein>
<gene>
    <name evidence="2" type="ORF">M422DRAFT_83346</name>
</gene>